<feature type="non-terminal residue" evidence="1">
    <location>
        <position position="81"/>
    </location>
</feature>
<keyword evidence="2" id="KW-1185">Reference proteome</keyword>
<dbReference type="EMBL" id="CAJVQC010003431">
    <property type="protein sequence ID" value="CAG8526818.1"/>
    <property type="molecule type" value="Genomic_DNA"/>
</dbReference>
<accession>A0ACA9LHT2</accession>
<name>A0ACA9LHT2_9GLOM</name>
<dbReference type="Proteomes" id="UP000789920">
    <property type="component" value="Unassembled WGS sequence"/>
</dbReference>
<reference evidence="1" key="1">
    <citation type="submission" date="2021-06" db="EMBL/GenBank/DDBJ databases">
        <authorList>
            <person name="Kallberg Y."/>
            <person name="Tangrot J."/>
            <person name="Rosling A."/>
        </authorList>
    </citation>
    <scope>NUCLEOTIDE SEQUENCE</scope>
    <source>
        <strain evidence="1">MA461A</strain>
    </source>
</reference>
<protein>
    <submittedName>
        <fullName evidence="1">15482_t:CDS:1</fullName>
    </submittedName>
</protein>
<proteinExistence type="predicted"/>
<comment type="caution">
    <text evidence="1">The sequence shown here is derived from an EMBL/GenBank/DDBJ whole genome shotgun (WGS) entry which is preliminary data.</text>
</comment>
<evidence type="ECO:0000313" key="1">
    <source>
        <dbReference type="EMBL" id="CAG8526818.1"/>
    </source>
</evidence>
<organism evidence="1 2">
    <name type="scientific">Racocetra persica</name>
    <dbReference type="NCBI Taxonomy" id="160502"/>
    <lineage>
        <taxon>Eukaryota</taxon>
        <taxon>Fungi</taxon>
        <taxon>Fungi incertae sedis</taxon>
        <taxon>Mucoromycota</taxon>
        <taxon>Glomeromycotina</taxon>
        <taxon>Glomeromycetes</taxon>
        <taxon>Diversisporales</taxon>
        <taxon>Gigasporaceae</taxon>
        <taxon>Racocetra</taxon>
    </lineage>
</organism>
<evidence type="ECO:0000313" key="2">
    <source>
        <dbReference type="Proteomes" id="UP000789920"/>
    </source>
</evidence>
<sequence>MPTLSISSYEEDYESIHGEEYKLIYEEEYKPMYEKKYKLMHEEEYEPMYKKVYKPKLQLDNSEVSESSQVQKSNRSNSTYT</sequence>
<gene>
    <name evidence="1" type="ORF">RPERSI_LOCUS2957</name>
</gene>